<feature type="chain" id="PRO_5012537967" evidence="3">
    <location>
        <begin position="19"/>
        <end position="593"/>
    </location>
</feature>
<feature type="transmembrane region" description="Helical" evidence="2">
    <location>
        <begin position="557"/>
        <end position="577"/>
    </location>
</feature>
<protein>
    <submittedName>
        <fullName evidence="4">Uncharacterized protein</fullName>
    </submittedName>
</protein>
<sequence>MSRLTALAALLLAASLSAQTPPARPAPSADSAAVDSTAPSAPASASPRARLDSAALAPRGPFPPLDPSLAGVVWNAPADAEAAVADLVAMRRAGVRAVRTELIEETAVLDAASRLGIALWQDLPIEGLPALFLRARTDEAAQLLAEALDRSRPYSAARHFGLAQSSDTSDPRARPYFEALTELAHDRGAEGTQTYYVSRFPVDDRSARTVDLVLLDARDGDPVALLRRWRTEHDTPVGLASMGTGVRPGQPGGWRTLGTEAAQARTLENAFTDLLGLSEPPAAAFVYRWRDTDADRVERDQRAEVTGTRFGLLGPGDEPRPALDVASGFWTGRQRVFAFDAGSEARQERRASPLLLIGWGLVLGLGVFYAGAPRLGSLAPRYFGRRDLYREAVQRGFDLSAFETSGLALALTLAAGVVGTSVLRALARTDALVAATSSWTLDGQARLTSLLGQPLLLVGVLALAYAAWLLLNLIWLNVITGRRRLRPAQALSLAVWCRWGWFPLMILSLLLGSIDPQLATVLAPTVLGVGLLIEVVAGYKMMWDLQAVTHAPPARAILLGFGLPFLLAVAGLVALGITSRDEIGFLWHLATRA</sequence>
<dbReference type="EMBL" id="MQWD01000001">
    <property type="protein sequence ID" value="PAP75497.1"/>
    <property type="molecule type" value="Genomic_DNA"/>
</dbReference>
<feature type="transmembrane region" description="Helical" evidence="2">
    <location>
        <begin position="455"/>
        <end position="478"/>
    </location>
</feature>
<dbReference type="SUPFAM" id="SSF51445">
    <property type="entry name" value="(Trans)glycosidases"/>
    <property type="match status" value="1"/>
</dbReference>
<dbReference type="RefSeq" id="WP_095509130.1">
    <property type="nucleotide sequence ID" value="NZ_MQWD01000001.1"/>
</dbReference>
<evidence type="ECO:0000256" key="3">
    <source>
        <dbReference type="SAM" id="SignalP"/>
    </source>
</evidence>
<comment type="caution">
    <text evidence="4">The sequence shown here is derived from an EMBL/GenBank/DDBJ whole genome shotgun (WGS) entry which is preliminary data.</text>
</comment>
<keyword evidence="2" id="KW-0812">Transmembrane</keyword>
<proteinExistence type="predicted"/>
<evidence type="ECO:0000256" key="2">
    <source>
        <dbReference type="SAM" id="Phobius"/>
    </source>
</evidence>
<feature type="compositionally biased region" description="Low complexity" evidence="1">
    <location>
        <begin position="26"/>
        <end position="50"/>
    </location>
</feature>
<organism evidence="4 5">
    <name type="scientific">Rubrivirga marina</name>
    <dbReference type="NCBI Taxonomy" id="1196024"/>
    <lineage>
        <taxon>Bacteria</taxon>
        <taxon>Pseudomonadati</taxon>
        <taxon>Rhodothermota</taxon>
        <taxon>Rhodothermia</taxon>
        <taxon>Rhodothermales</taxon>
        <taxon>Rubricoccaceae</taxon>
        <taxon>Rubrivirga</taxon>
    </lineage>
</organism>
<keyword evidence="2" id="KW-0472">Membrane</keyword>
<feature type="transmembrane region" description="Helical" evidence="2">
    <location>
        <begin position="518"/>
        <end position="537"/>
    </location>
</feature>
<feature type="region of interest" description="Disordered" evidence="1">
    <location>
        <begin position="18"/>
        <end position="50"/>
    </location>
</feature>
<feature type="signal peptide" evidence="3">
    <location>
        <begin position="1"/>
        <end position="18"/>
    </location>
</feature>
<keyword evidence="5" id="KW-1185">Reference proteome</keyword>
<feature type="transmembrane region" description="Helical" evidence="2">
    <location>
        <begin position="490"/>
        <end position="512"/>
    </location>
</feature>
<evidence type="ECO:0000313" key="5">
    <source>
        <dbReference type="Proteomes" id="UP000216339"/>
    </source>
</evidence>
<dbReference type="AlphaFoldDB" id="A0A271IWL3"/>
<keyword evidence="2" id="KW-1133">Transmembrane helix</keyword>
<dbReference type="Gene3D" id="3.20.20.80">
    <property type="entry name" value="Glycosidases"/>
    <property type="match status" value="1"/>
</dbReference>
<keyword evidence="3" id="KW-0732">Signal</keyword>
<reference evidence="4 5" key="1">
    <citation type="submission" date="2016-11" db="EMBL/GenBank/DDBJ databases">
        <title>Study of marine rhodopsin-containing bacteria.</title>
        <authorList>
            <person name="Yoshizawa S."/>
            <person name="Kumagai Y."/>
            <person name="Kogure K."/>
        </authorList>
    </citation>
    <scope>NUCLEOTIDE SEQUENCE [LARGE SCALE GENOMIC DNA]</scope>
    <source>
        <strain evidence="4 5">SAORIC-28</strain>
    </source>
</reference>
<feature type="transmembrane region" description="Helical" evidence="2">
    <location>
        <begin position="354"/>
        <end position="375"/>
    </location>
</feature>
<evidence type="ECO:0000256" key="1">
    <source>
        <dbReference type="SAM" id="MobiDB-lite"/>
    </source>
</evidence>
<dbReference type="InterPro" id="IPR017853">
    <property type="entry name" value="GH"/>
</dbReference>
<name>A0A271IWL3_9BACT</name>
<accession>A0A271IWL3</accession>
<dbReference type="OrthoDB" id="1493646at2"/>
<evidence type="ECO:0000313" key="4">
    <source>
        <dbReference type="EMBL" id="PAP75497.1"/>
    </source>
</evidence>
<dbReference type="Proteomes" id="UP000216339">
    <property type="component" value="Unassembled WGS sequence"/>
</dbReference>
<feature type="transmembrane region" description="Helical" evidence="2">
    <location>
        <begin position="396"/>
        <end position="418"/>
    </location>
</feature>
<gene>
    <name evidence="4" type="ORF">BSZ37_03070</name>
</gene>